<dbReference type="Proteomes" id="UP000631418">
    <property type="component" value="Unassembled WGS sequence"/>
</dbReference>
<reference evidence="2" key="1">
    <citation type="submission" date="2020-05" db="EMBL/GenBank/DDBJ databases">
        <authorList>
            <person name="Brown S."/>
            <person name="Huntemann M."/>
            <person name="Clum A."/>
            <person name="Spunde A."/>
            <person name="Palaniappan K."/>
            <person name="Ritter S."/>
            <person name="Mikhailova N."/>
            <person name="Chen I.-M."/>
            <person name="Stamatis D."/>
            <person name="Reddy T."/>
            <person name="O'Malley R."/>
            <person name="Daum C."/>
            <person name="Shapiro N."/>
            <person name="Ivanova N."/>
            <person name="Kyrpides N."/>
            <person name="Woyke T."/>
        </authorList>
    </citation>
    <scope>NUCLEOTIDE SEQUENCE</scope>
    <source>
        <strain evidence="2">DJ080</strain>
    </source>
</reference>
<dbReference type="EMBL" id="JABSWW010000001">
    <property type="protein sequence ID" value="NRT90931.1"/>
    <property type="molecule type" value="Genomic_DNA"/>
</dbReference>
<dbReference type="Proteomes" id="UP001193748">
    <property type="component" value="Unassembled WGS sequence"/>
</dbReference>
<dbReference type="AlphaFoldDB" id="A0AAE2RVA6"/>
<proteinExistence type="predicted"/>
<protein>
    <recommendedName>
        <fullName evidence="4">NAD(+)--protein-arginine ADP-ribosyltransferase</fullName>
    </recommendedName>
</protein>
<evidence type="ECO:0000313" key="2">
    <source>
        <dbReference type="EMBL" id="NRT90931.1"/>
    </source>
</evidence>
<dbReference type="OMA" id="FHPNCLC"/>
<reference evidence="2" key="3">
    <citation type="journal article" date="2022" name="Nat. Biotechnol.">
        <title>Carbon-negative production of acetone and isopropanol by gas fermentation at industrial pilot scale.</title>
        <authorList>
            <person name="Liew F.E."/>
            <person name="Nogle R."/>
            <person name="Abdalla T."/>
            <person name="Rasor B.J."/>
            <person name="Canter C."/>
            <person name="Jensen R.O."/>
            <person name="Wang L."/>
            <person name="Strutz J."/>
            <person name="Chirania P."/>
            <person name="De Tissera S."/>
            <person name="Mueller A.P."/>
            <person name="Ruan Z."/>
            <person name="Gao A."/>
            <person name="Tran L."/>
            <person name="Engle N.L."/>
            <person name="Bromley J.C."/>
            <person name="Daniell J."/>
            <person name="Conrado R."/>
            <person name="Tschaplinski T.J."/>
            <person name="Giannone R.J."/>
            <person name="Hettich R.L."/>
            <person name="Karim A.S."/>
            <person name="Simpson S.D."/>
            <person name="Brown S.D."/>
            <person name="Leang C."/>
            <person name="Jewett M.C."/>
            <person name="Kopke M."/>
        </authorList>
    </citation>
    <scope>NUCLEOTIDE SEQUENCE</scope>
    <source>
        <strain evidence="2">DJ080</strain>
    </source>
</reference>
<organism evidence="1 3">
    <name type="scientific">Clostridium beijerinckii</name>
    <name type="common">Clostridium MP</name>
    <dbReference type="NCBI Taxonomy" id="1520"/>
    <lineage>
        <taxon>Bacteria</taxon>
        <taxon>Bacillati</taxon>
        <taxon>Bacillota</taxon>
        <taxon>Clostridia</taxon>
        <taxon>Eubacteriales</taxon>
        <taxon>Clostridiaceae</taxon>
        <taxon>Clostridium</taxon>
    </lineage>
</organism>
<gene>
    <name evidence="2" type="ORF">B0H41_004610</name>
    <name evidence="1" type="ORF">IS491_26980</name>
</gene>
<name>A0AAE2RVA6_CLOBE</name>
<evidence type="ECO:0000313" key="1">
    <source>
        <dbReference type="EMBL" id="MBF7812237.1"/>
    </source>
</evidence>
<evidence type="ECO:0000313" key="3">
    <source>
        <dbReference type="Proteomes" id="UP000631418"/>
    </source>
</evidence>
<comment type="caution">
    <text evidence="1">The sequence shown here is derived from an EMBL/GenBank/DDBJ whole genome shotgun (WGS) entry which is preliminary data.</text>
</comment>
<evidence type="ECO:0008006" key="4">
    <source>
        <dbReference type="Google" id="ProtNLM"/>
    </source>
</evidence>
<reference evidence="1" key="2">
    <citation type="submission" date="2020-11" db="EMBL/GenBank/DDBJ databases">
        <authorList>
            <person name="Thieme N."/>
            <person name="Liebl W."/>
            <person name="Zverlov V."/>
        </authorList>
    </citation>
    <scope>NUCLEOTIDE SEQUENCE</scope>
    <source>
        <strain evidence="1">NT08</strain>
    </source>
</reference>
<dbReference type="EMBL" id="JADOEF010000004">
    <property type="protein sequence ID" value="MBF7812237.1"/>
    <property type="molecule type" value="Genomic_DNA"/>
</dbReference>
<accession>A0AAE2RVA6</accession>
<sequence>MSKEIDELKSIAGDYKTWALQARKKFIDLRLRQDIEIRDLYIKLTRNISKELKKGGLSPISKKKLQQIYSALKKAEDNLNGQLTINFEKYTRENIEAATGYSKAITIDVIGKSGLNKITASNINKVYFKVNERAVEAIWSRTQNGLYLSDRIWSKAQKYRKNMADVIQAAVSEGKDCTKTARALEQYVLKGKKTLASEYPNMMARMGNRVPSDVSYEALRLARTEMTSAFGEATLSAAKVSPSCRGVKYILSASHPKPDICDDITGTDKHGLGIGVYPIDEAPVYPFHPNCLCITTTVNERPEDFVQRLKRWDRDPTSEPSIENWYQDVYKKMNNI</sequence>
<dbReference type="RefSeq" id="WP_011968964.1">
    <property type="nucleotide sequence ID" value="NZ_CP073279.1"/>
</dbReference>